<keyword evidence="4" id="KW-1185">Reference proteome</keyword>
<evidence type="ECO:0000259" key="1">
    <source>
        <dbReference type="Pfam" id="PF12604"/>
    </source>
</evidence>
<dbReference type="Gene3D" id="6.20.80.10">
    <property type="match status" value="3"/>
</dbReference>
<gene>
    <name evidence="3" type="ORF">bas63_0027</name>
</gene>
<evidence type="ECO:0000313" key="3">
    <source>
        <dbReference type="EMBL" id="QXV81718.1"/>
    </source>
</evidence>
<evidence type="ECO:0000259" key="2">
    <source>
        <dbReference type="Pfam" id="PF20744"/>
    </source>
</evidence>
<dbReference type="InterPro" id="IPR048388">
    <property type="entry name" value="Gp37_trimer"/>
</dbReference>
<feature type="domain" description="Tail fibre protein gp37 trimerization region" evidence="2">
    <location>
        <begin position="277"/>
        <end position="360"/>
    </location>
</feature>
<name>A0AAE7VUV5_9CAUD</name>
<feature type="domain" description="Tail fibre protein gp37 trimerization region" evidence="2">
    <location>
        <begin position="383"/>
        <end position="472"/>
    </location>
</feature>
<proteinExistence type="predicted"/>
<sequence>MADYKLSELNSIDTIRSDDLLHVRVKKRPEMLGDEDRRMTYQDFLASFKLERFVQIAGSTMTGDLGIVKLLYGGKAVFDPTGSSEINIGDALKAFKINANGLKLTVADASRSATVYHTLNKPSPNELGMRTNEENDARYARLAVNNTFRATQTIVADNEGLIIKNLTQNQPLYIRGVDTANVSRWWLGVGGMDSTDVSLNNSFSGTQITLSRSVITANKNLQITGQVQPSDFSNLDARYFTQTAANQRFAQLTANNTFSGLNTFNNAVNIISNSAAIMLQNKSTNESLFILAKDSENNNLWYLGKGSANYSTTLHDYKGNTSMVLDSSGATFSKTVKITGQVQPSDWANIDARYIPAGTLSNLAKLSDANTFRSAQIINQNGSLLQLKNTTQDGELYLAGYNVDGVRRWYIGNGEASNPERLIIHNSKTATTIYMIDDFLLTKTVRIIGQVQPSDWTNLDARYYVQSSADAKYIWSAVRETVRAEDGGVAWNKPSGIYLEMLKGGGSNRLVSHMFVNTGASTPAAQLMFDYRNGGMWYRTARDAHGFEEDWSKIYTEAQKPTPSEIGAYTKTETDQKIAQAVSDSTDLNKIYPVGIVTWFNSNVDPNTALPGLTWTYLNNGVGRTIRIAAANGSDVATTGGSDSVTLAVGNLPSHTHSFSATTSSFDYGTKSTNTTGSHAHSVSGSTSSAGHHNHAISWIGQNSTHYSGGGGGRIGTGPGYTDGGGDHAHSISGTAAYAGDHAHSVGIGAHSHTVSGNTGGTGSGSAFSVTNQFYKLMAWVRTA</sequence>
<dbReference type="Pfam" id="PF20744">
    <property type="entry name" value="gp37_trimer"/>
    <property type="match status" value="3"/>
</dbReference>
<dbReference type="InterPro" id="IPR022246">
    <property type="entry name" value="Phage_T7_Gp17_C"/>
</dbReference>
<dbReference type="Proteomes" id="UP000828202">
    <property type="component" value="Segment"/>
</dbReference>
<accession>A0AAE7VUV5</accession>
<dbReference type="Pfam" id="PF12604">
    <property type="entry name" value="gp37_C"/>
    <property type="match status" value="1"/>
</dbReference>
<evidence type="ECO:0000313" key="4">
    <source>
        <dbReference type="Proteomes" id="UP000828202"/>
    </source>
</evidence>
<organism evidence="3 4">
    <name type="scientific">Escherichia phage JohannRWettstein</name>
    <dbReference type="NCBI Taxonomy" id="2852035"/>
    <lineage>
        <taxon>Viruses</taxon>
        <taxon>Duplodnaviria</taxon>
        <taxon>Heunggongvirae</taxon>
        <taxon>Uroviricota</taxon>
        <taxon>Caudoviricetes</taxon>
        <taxon>Andersonviridae</taxon>
        <taxon>Ounavirinae</taxon>
        <taxon>Felixounavirus</taxon>
        <taxon>Felixounavirus johannrwettstein</taxon>
    </lineage>
</organism>
<protein>
    <submittedName>
        <fullName evidence="3">Tail fiber protein</fullName>
    </submittedName>
</protein>
<dbReference type="EMBL" id="MZ501086">
    <property type="protein sequence ID" value="QXV81718.1"/>
    <property type="molecule type" value="Genomic_DNA"/>
</dbReference>
<feature type="domain" description="Tail fibre protein gp37 trimerization region" evidence="2">
    <location>
        <begin position="159"/>
        <end position="248"/>
    </location>
</feature>
<reference evidence="4" key="1">
    <citation type="journal article" date="2021" name="PLoS Biol.">
        <title>Systematic exploration of Escherichia coli phage-host interactions with the BASEL phage collection.</title>
        <authorList>
            <person name="Maffei E."/>
            <person name="Shaidullina A."/>
            <person name="Burkolter M."/>
            <person name="Heyer Y."/>
            <person name="Estermann F."/>
            <person name="Druelle V."/>
            <person name="Sauer P."/>
            <person name="Willi L."/>
            <person name="Michaelis S."/>
            <person name="Hilbi H."/>
            <person name="Thaler D.S."/>
            <person name="Harms A."/>
        </authorList>
    </citation>
    <scope>NUCLEOTIDE SEQUENCE [LARGE SCALE GENOMIC DNA]</scope>
    <source>
        <strain evidence="4">Bas63</strain>
    </source>
</reference>
<feature type="domain" description="Bacteriophage T7 Gp17 C-terminal" evidence="1">
    <location>
        <begin position="487"/>
        <end position="586"/>
    </location>
</feature>